<sequence>MTGMKYIRFRDINQLEINKKSELLNTIRLSVSSSKTTTRQNAVPSQHHSVPLVVNNVTTSNSSSQPLLDDVESNGNDVNVWFLSHRISPKIRKLFNFETREEMFDYAQLLIKDREKQMNIYAKIYSQRNHGNEMPPHEFLRFANALEKQLNDNTLSTTSTVLDSSKSTRSTTCTIS</sequence>
<accession>A0A814HN45</accession>
<dbReference type="Proteomes" id="UP000663891">
    <property type="component" value="Unassembled WGS sequence"/>
</dbReference>
<dbReference type="AlphaFoldDB" id="A0A814HN45"/>
<name>A0A814HN45_9BILA</name>
<organism evidence="1 2">
    <name type="scientific">Adineta steineri</name>
    <dbReference type="NCBI Taxonomy" id="433720"/>
    <lineage>
        <taxon>Eukaryota</taxon>
        <taxon>Metazoa</taxon>
        <taxon>Spiralia</taxon>
        <taxon>Gnathifera</taxon>
        <taxon>Rotifera</taxon>
        <taxon>Eurotatoria</taxon>
        <taxon>Bdelloidea</taxon>
        <taxon>Adinetida</taxon>
        <taxon>Adinetidae</taxon>
        <taxon>Adineta</taxon>
    </lineage>
</organism>
<gene>
    <name evidence="1" type="ORF">VCS650_LOCUS15299</name>
</gene>
<evidence type="ECO:0000313" key="1">
    <source>
        <dbReference type="EMBL" id="CAF1011658.1"/>
    </source>
</evidence>
<comment type="caution">
    <text evidence="1">The sequence shown here is derived from an EMBL/GenBank/DDBJ whole genome shotgun (WGS) entry which is preliminary data.</text>
</comment>
<dbReference type="EMBL" id="CAJNON010000132">
    <property type="protein sequence ID" value="CAF1011658.1"/>
    <property type="molecule type" value="Genomic_DNA"/>
</dbReference>
<protein>
    <submittedName>
        <fullName evidence="1">Uncharacterized protein</fullName>
    </submittedName>
</protein>
<dbReference type="OrthoDB" id="10064448at2759"/>
<proteinExistence type="predicted"/>
<evidence type="ECO:0000313" key="2">
    <source>
        <dbReference type="Proteomes" id="UP000663891"/>
    </source>
</evidence>
<reference evidence="1" key="1">
    <citation type="submission" date="2021-02" db="EMBL/GenBank/DDBJ databases">
        <authorList>
            <person name="Nowell W R."/>
        </authorList>
    </citation>
    <scope>NUCLEOTIDE SEQUENCE</scope>
</reference>